<dbReference type="Gene3D" id="3.40.190.290">
    <property type="match status" value="1"/>
</dbReference>
<dbReference type="FunFam" id="1.10.10.10:FF:000001">
    <property type="entry name" value="LysR family transcriptional regulator"/>
    <property type="match status" value="1"/>
</dbReference>
<evidence type="ECO:0000256" key="4">
    <source>
        <dbReference type="ARBA" id="ARBA00023163"/>
    </source>
</evidence>
<evidence type="ECO:0000256" key="2">
    <source>
        <dbReference type="ARBA" id="ARBA00023015"/>
    </source>
</evidence>
<dbReference type="AlphaFoldDB" id="A0A1M7H2R0"/>
<keyword evidence="7" id="KW-1185">Reference proteome</keyword>
<dbReference type="InterPro" id="IPR058163">
    <property type="entry name" value="LysR-type_TF_proteobact-type"/>
</dbReference>
<dbReference type="RefSeq" id="WP_072780401.1">
    <property type="nucleotide sequence ID" value="NZ_FRCX01000001.1"/>
</dbReference>
<dbReference type="EMBL" id="FRCX01000001">
    <property type="protein sequence ID" value="SHM22469.1"/>
    <property type="molecule type" value="Genomic_DNA"/>
</dbReference>
<dbReference type="InterPro" id="IPR036388">
    <property type="entry name" value="WH-like_DNA-bd_sf"/>
</dbReference>
<comment type="similarity">
    <text evidence="1">Belongs to the LysR transcriptional regulatory family.</text>
</comment>
<dbReference type="GO" id="GO:0043565">
    <property type="term" value="F:sequence-specific DNA binding"/>
    <property type="evidence" value="ECO:0007669"/>
    <property type="project" value="TreeGrafter"/>
</dbReference>
<organism evidence="6 7">
    <name type="scientific">Duganella sacchari</name>
    <dbReference type="NCBI Taxonomy" id="551987"/>
    <lineage>
        <taxon>Bacteria</taxon>
        <taxon>Pseudomonadati</taxon>
        <taxon>Pseudomonadota</taxon>
        <taxon>Betaproteobacteria</taxon>
        <taxon>Burkholderiales</taxon>
        <taxon>Oxalobacteraceae</taxon>
        <taxon>Telluria group</taxon>
        <taxon>Duganella</taxon>
    </lineage>
</organism>
<protein>
    <submittedName>
        <fullName evidence="6">DNA-binding transcriptional regulator, LysR family</fullName>
    </submittedName>
</protein>
<dbReference type="Pfam" id="PF00126">
    <property type="entry name" value="HTH_1"/>
    <property type="match status" value="1"/>
</dbReference>
<dbReference type="Pfam" id="PF03466">
    <property type="entry name" value="LysR_substrate"/>
    <property type="match status" value="1"/>
</dbReference>
<evidence type="ECO:0000313" key="7">
    <source>
        <dbReference type="Proteomes" id="UP000184339"/>
    </source>
</evidence>
<reference evidence="7" key="1">
    <citation type="submission" date="2016-11" db="EMBL/GenBank/DDBJ databases">
        <authorList>
            <person name="Varghese N."/>
            <person name="Submissions S."/>
        </authorList>
    </citation>
    <scope>NUCLEOTIDE SEQUENCE [LARGE SCALE GENOMIC DNA]</scope>
    <source>
        <strain evidence="7">Sac-22</strain>
    </source>
</reference>
<keyword evidence="2" id="KW-0805">Transcription regulation</keyword>
<sequence>MIDLSTINLNRLTTFVAVVEAGSLTAAAERLGLAKSMVSKHMQLLEQEIGVGLLVRSTRKLSLTEAGRSFYESSRQLLQAAEQAIEQARSGRDTPQGTLRVASPIDYGIIVVSPVLAQLRARYPALKIDLTCHDHIIDLIAEGIDVTVRLGKLADSGHMATRIDKLTRWLVASPDFLARHGTPATPDDLPQLPYVSLSVLAQPNQFTLIGSDGSQTEVRMQNTVFSSNTAYATRAAALAGDGVLRATVFSVREDVAAGRLVRVLPEWTLPESEIHAVYPATSHLPQKVRVFIDALKAATGG</sequence>
<evidence type="ECO:0000256" key="3">
    <source>
        <dbReference type="ARBA" id="ARBA00023125"/>
    </source>
</evidence>
<dbReference type="Proteomes" id="UP000184339">
    <property type="component" value="Unassembled WGS sequence"/>
</dbReference>
<dbReference type="PROSITE" id="PS50931">
    <property type="entry name" value="HTH_LYSR"/>
    <property type="match status" value="1"/>
</dbReference>
<dbReference type="STRING" id="551987.SAMN05192549_10131"/>
<dbReference type="GO" id="GO:0006351">
    <property type="term" value="P:DNA-templated transcription"/>
    <property type="evidence" value="ECO:0007669"/>
    <property type="project" value="TreeGrafter"/>
</dbReference>
<dbReference type="InterPro" id="IPR000847">
    <property type="entry name" value="LysR_HTH_N"/>
</dbReference>
<name>A0A1M7H2R0_9BURK</name>
<evidence type="ECO:0000256" key="1">
    <source>
        <dbReference type="ARBA" id="ARBA00009437"/>
    </source>
</evidence>
<dbReference type="InterPro" id="IPR005119">
    <property type="entry name" value="LysR_subst-bd"/>
</dbReference>
<evidence type="ECO:0000259" key="5">
    <source>
        <dbReference type="PROSITE" id="PS50931"/>
    </source>
</evidence>
<proteinExistence type="inferred from homology"/>
<dbReference type="PANTHER" id="PTHR30537">
    <property type="entry name" value="HTH-TYPE TRANSCRIPTIONAL REGULATOR"/>
    <property type="match status" value="1"/>
</dbReference>
<evidence type="ECO:0000313" key="6">
    <source>
        <dbReference type="EMBL" id="SHM22469.1"/>
    </source>
</evidence>
<dbReference type="CDD" id="cd08422">
    <property type="entry name" value="PBP2_CrgA_like"/>
    <property type="match status" value="1"/>
</dbReference>
<keyword evidence="3 6" id="KW-0238">DNA-binding</keyword>
<feature type="domain" description="HTH lysR-type" evidence="5">
    <location>
        <begin position="7"/>
        <end position="64"/>
    </location>
</feature>
<dbReference type="SUPFAM" id="SSF46785">
    <property type="entry name" value="Winged helix' DNA-binding domain"/>
    <property type="match status" value="1"/>
</dbReference>
<dbReference type="Gene3D" id="1.10.10.10">
    <property type="entry name" value="Winged helix-like DNA-binding domain superfamily/Winged helix DNA-binding domain"/>
    <property type="match status" value="1"/>
</dbReference>
<dbReference type="InterPro" id="IPR036390">
    <property type="entry name" value="WH_DNA-bd_sf"/>
</dbReference>
<keyword evidence="4" id="KW-0804">Transcription</keyword>
<dbReference type="GO" id="GO:0003700">
    <property type="term" value="F:DNA-binding transcription factor activity"/>
    <property type="evidence" value="ECO:0007669"/>
    <property type="project" value="InterPro"/>
</dbReference>
<dbReference type="SUPFAM" id="SSF53850">
    <property type="entry name" value="Periplasmic binding protein-like II"/>
    <property type="match status" value="1"/>
</dbReference>
<dbReference type="OrthoDB" id="9786526at2"/>
<dbReference type="PANTHER" id="PTHR30537:SF66">
    <property type="entry name" value="IRON-REGULATED VIRULENCE REGULATORY PROTEIN IRGB"/>
    <property type="match status" value="1"/>
</dbReference>
<gene>
    <name evidence="6" type="ORF">SAMN05192549_10131</name>
</gene>
<accession>A0A1M7H2R0</accession>